<keyword evidence="3" id="KW-0808">Transferase</keyword>
<dbReference type="EMBL" id="AB812022">
    <property type="protein sequence ID" value="BAQ01061.1"/>
    <property type="molecule type" value="Genomic_DNA"/>
</dbReference>
<sequence>MLKVLHFYKTYYPDTFGGVEQVIYQLSESGAAYGIDSTVLSLSKRGDNDNKIGSHRVCYAKTNFEIASTPFSFSSIRKFAELAKEADIIHYHFPFPFMDMLHFICRIKKPTVVSYHSDIVRQKSFLRLYAPLMNMFLRRVDCIVASSPNYVYTSLTLQKYLHKVKVIPYGLKESSYPICKSEKLDYWRNKFGENFFLFVGTLRYYKGLHVLLEAATRPELKIVIVGSGTEEQKLKSKAKELGLSNINFVGAVTDEDKSALLTLCYCVVFPSHLRSEAFGISLVEGAMHAKPLISAEIGTGTSFINVDGLTGLVVTKNSPEELRTAMLKMLADPDKADAYGRNAYERYLNLFTAEKMTQEYQSVYLDIVKGN</sequence>
<accession>A0A0A8J4C5</accession>
<evidence type="ECO:0000259" key="1">
    <source>
        <dbReference type="Pfam" id="PF00534"/>
    </source>
</evidence>
<name>A0A0A8J4C5_ECOLX</name>
<dbReference type="Gene3D" id="3.40.50.2000">
    <property type="entry name" value="Glycogen Phosphorylase B"/>
    <property type="match status" value="2"/>
</dbReference>
<evidence type="ECO:0000313" key="3">
    <source>
        <dbReference type="EMBL" id="BAQ01061.1"/>
    </source>
</evidence>
<dbReference type="CDD" id="cd03795">
    <property type="entry name" value="GT4_WfcD-like"/>
    <property type="match status" value="1"/>
</dbReference>
<dbReference type="Pfam" id="PF13439">
    <property type="entry name" value="Glyco_transf_4"/>
    <property type="match status" value="1"/>
</dbReference>
<evidence type="ECO:0000259" key="2">
    <source>
        <dbReference type="Pfam" id="PF13439"/>
    </source>
</evidence>
<dbReference type="InterPro" id="IPR050194">
    <property type="entry name" value="Glycosyltransferase_grp1"/>
</dbReference>
<dbReference type="InterPro" id="IPR028098">
    <property type="entry name" value="Glyco_trans_4-like_N"/>
</dbReference>
<reference evidence="3" key="1">
    <citation type="journal article" date="2014" name="DNA Res.">
        <title>A complete view of the genetic diversity of the Escherichia coli O-antigen biosynthesis gene cluster.</title>
        <authorList>
            <person name="Iguchi A."/>
            <person name="Iyoda S."/>
            <person name="Kikuchi T."/>
            <person name="Ogura Y."/>
            <person name="Katsura K."/>
            <person name="Ohnishi M."/>
            <person name="Hayashi T."/>
            <person name="Thomson N.R."/>
        </authorList>
    </citation>
    <scope>NUCLEOTIDE SEQUENCE</scope>
    <source>
        <strain evidence="3">F10167a-41</strain>
    </source>
</reference>
<dbReference type="PANTHER" id="PTHR45947:SF3">
    <property type="entry name" value="SULFOQUINOVOSYL TRANSFERASE SQD2"/>
    <property type="match status" value="1"/>
</dbReference>
<dbReference type="RefSeq" id="WP_032301931.1">
    <property type="nucleotide sequence ID" value="NZ_UGDG01000002.1"/>
</dbReference>
<protein>
    <submittedName>
        <fullName evidence="3">Putative glycosyltransferase</fullName>
    </submittedName>
</protein>
<feature type="domain" description="Glycosyl transferase family 1" evidence="1">
    <location>
        <begin position="192"/>
        <end position="346"/>
    </location>
</feature>
<feature type="domain" description="Glycosyltransferase subfamily 4-like N-terminal" evidence="2">
    <location>
        <begin position="16"/>
        <end position="170"/>
    </location>
</feature>
<dbReference type="SUPFAM" id="SSF53756">
    <property type="entry name" value="UDP-Glycosyltransferase/glycogen phosphorylase"/>
    <property type="match status" value="1"/>
</dbReference>
<dbReference type="InterPro" id="IPR001296">
    <property type="entry name" value="Glyco_trans_1"/>
</dbReference>
<dbReference type="PANTHER" id="PTHR45947">
    <property type="entry name" value="SULFOQUINOVOSYL TRANSFERASE SQD2"/>
    <property type="match status" value="1"/>
</dbReference>
<dbReference type="AlphaFoldDB" id="A0A0A8J4C5"/>
<proteinExistence type="predicted"/>
<dbReference type="Pfam" id="PF00534">
    <property type="entry name" value="Glycos_transf_1"/>
    <property type="match status" value="1"/>
</dbReference>
<dbReference type="GO" id="GO:0016758">
    <property type="term" value="F:hexosyltransferase activity"/>
    <property type="evidence" value="ECO:0007669"/>
    <property type="project" value="TreeGrafter"/>
</dbReference>
<organism evidence="3">
    <name type="scientific">Escherichia coli</name>
    <dbReference type="NCBI Taxonomy" id="562"/>
    <lineage>
        <taxon>Bacteria</taxon>
        <taxon>Pseudomonadati</taxon>
        <taxon>Pseudomonadota</taxon>
        <taxon>Gammaproteobacteria</taxon>
        <taxon>Enterobacterales</taxon>
        <taxon>Enterobacteriaceae</taxon>
        <taxon>Escherichia</taxon>
    </lineage>
</organism>